<dbReference type="Gene3D" id="3.90.79.10">
    <property type="entry name" value="Nucleoside Triphosphate Pyrophosphohydrolase"/>
    <property type="match status" value="1"/>
</dbReference>
<proteinExistence type="predicted"/>
<protein>
    <submittedName>
        <fullName evidence="5">NUDIX hydrolase</fullName>
    </submittedName>
</protein>
<comment type="caution">
    <text evidence="5">The sequence shown here is derived from an EMBL/GenBank/DDBJ whole genome shotgun (WGS) entry which is preliminary data.</text>
</comment>
<evidence type="ECO:0000256" key="1">
    <source>
        <dbReference type="ARBA" id="ARBA00001946"/>
    </source>
</evidence>
<reference evidence="5" key="1">
    <citation type="submission" date="2016-01" db="EMBL/GenBank/DDBJ databases">
        <authorList>
            <person name="Peeters C."/>
        </authorList>
    </citation>
    <scope>NUCLEOTIDE SEQUENCE [LARGE SCALE GENOMIC DNA]</scope>
    <source>
        <strain evidence="5">LMG 29323</strain>
    </source>
</reference>
<dbReference type="PANTHER" id="PTHR43046:SF14">
    <property type="entry name" value="MUTT_NUDIX FAMILY PROTEIN"/>
    <property type="match status" value="1"/>
</dbReference>
<evidence type="ECO:0000313" key="6">
    <source>
        <dbReference type="Proteomes" id="UP000054911"/>
    </source>
</evidence>
<feature type="domain" description="Nudix hydrolase" evidence="4">
    <location>
        <begin position="62"/>
        <end position="182"/>
    </location>
</feature>
<dbReference type="CDD" id="cd04667">
    <property type="entry name" value="NUDIX_Hydrolase"/>
    <property type="match status" value="1"/>
</dbReference>
<gene>
    <name evidence="5" type="ORF">AWB80_04517</name>
</gene>
<dbReference type="GO" id="GO:0016787">
    <property type="term" value="F:hydrolase activity"/>
    <property type="evidence" value="ECO:0007669"/>
    <property type="project" value="UniProtKB-KW"/>
</dbReference>
<dbReference type="InterPro" id="IPR000086">
    <property type="entry name" value="NUDIX_hydrolase_dom"/>
</dbReference>
<dbReference type="InterPro" id="IPR015797">
    <property type="entry name" value="NUDIX_hydrolase-like_dom_sf"/>
</dbReference>
<accession>A0A158C3A2</accession>
<evidence type="ECO:0000256" key="2">
    <source>
        <dbReference type="ARBA" id="ARBA00022801"/>
    </source>
</evidence>
<dbReference type="AlphaFoldDB" id="A0A158C3A2"/>
<dbReference type="SUPFAM" id="SSF55811">
    <property type="entry name" value="Nudix"/>
    <property type="match status" value="1"/>
</dbReference>
<keyword evidence="6" id="KW-1185">Reference proteome</keyword>
<dbReference type="Pfam" id="PF00293">
    <property type="entry name" value="NUDIX"/>
    <property type="match status" value="1"/>
</dbReference>
<feature type="region of interest" description="Disordered" evidence="3">
    <location>
        <begin position="189"/>
        <end position="211"/>
    </location>
</feature>
<organism evidence="5 6">
    <name type="scientific">Caballeronia pedi</name>
    <dbReference type="NCBI Taxonomy" id="1777141"/>
    <lineage>
        <taxon>Bacteria</taxon>
        <taxon>Pseudomonadati</taxon>
        <taxon>Pseudomonadota</taxon>
        <taxon>Betaproteobacteria</taxon>
        <taxon>Burkholderiales</taxon>
        <taxon>Burkholderiaceae</taxon>
        <taxon>Caballeronia</taxon>
    </lineage>
</organism>
<keyword evidence="2 5" id="KW-0378">Hydrolase</keyword>
<dbReference type="PANTHER" id="PTHR43046">
    <property type="entry name" value="GDP-MANNOSE MANNOSYL HYDROLASE"/>
    <property type="match status" value="1"/>
</dbReference>
<name>A0A158C3A2_9BURK</name>
<dbReference type="EMBL" id="FCOE02000016">
    <property type="protein sequence ID" value="SAK76829.1"/>
    <property type="molecule type" value="Genomic_DNA"/>
</dbReference>
<evidence type="ECO:0000256" key="3">
    <source>
        <dbReference type="SAM" id="MobiDB-lite"/>
    </source>
</evidence>
<comment type="cofactor">
    <cofactor evidence="1">
        <name>Mg(2+)</name>
        <dbReference type="ChEBI" id="CHEBI:18420"/>
    </cofactor>
</comment>
<sequence length="211" mass="23169">MWDYTLTWDMHALRSVAKTVKIVCAHRFKVAIQSSAKSKIGTQQTGSHHRFDIELGCITETGMRDRATVLLVRHQSVLLVRERGGPWLLPGGTVGYEELTIVAAIRALHEDTGVAASAAAFLFQQPSAQHLHHVFRIAIPDDANPRPEAGGRFRDVSWVEASQLPHIGTTPGTRAILNRAMGGAAARETRSAWSHNGAEHDVSTGTGRRWR</sequence>
<dbReference type="Proteomes" id="UP000054911">
    <property type="component" value="Unassembled WGS sequence"/>
</dbReference>
<evidence type="ECO:0000259" key="4">
    <source>
        <dbReference type="PROSITE" id="PS51462"/>
    </source>
</evidence>
<dbReference type="STRING" id="1777141.AWB80_04517"/>
<dbReference type="PROSITE" id="PS51462">
    <property type="entry name" value="NUDIX"/>
    <property type="match status" value="1"/>
</dbReference>
<evidence type="ECO:0000313" key="5">
    <source>
        <dbReference type="EMBL" id="SAK76829.1"/>
    </source>
</evidence>